<dbReference type="AlphaFoldDB" id="A0A2G8R951"/>
<dbReference type="OrthoDB" id="5525128at2"/>
<evidence type="ECO:0008006" key="4">
    <source>
        <dbReference type="Google" id="ProtNLM"/>
    </source>
</evidence>
<comment type="caution">
    <text evidence="2">The sequence shown here is derived from an EMBL/GenBank/DDBJ whole genome shotgun (WGS) entry which is preliminary data.</text>
</comment>
<evidence type="ECO:0000313" key="2">
    <source>
        <dbReference type="EMBL" id="PIL18067.1"/>
    </source>
</evidence>
<dbReference type="Proteomes" id="UP000231259">
    <property type="component" value="Unassembled WGS sequence"/>
</dbReference>
<keyword evidence="1" id="KW-1133">Transmembrane helix</keyword>
<keyword evidence="1" id="KW-0472">Membrane</keyword>
<gene>
    <name evidence="2" type="ORF">P775_21845</name>
</gene>
<accession>A0A2G8R951</accession>
<name>A0A2G8R951_9RHOB</name>
<protein>
    <recommendedName>
        <fullName evidence="4">Pilus assembly protein</fullName>
    </recommendedName>
</protein>
<evidence type="ECO:0000256" key="1">
    <source>
        <dbReference type="SAM" id="Phobius"/>
    </source>
</evidence>
<organism evidence="2 3">
    <name type="scientific">Puniceibacterium antarcticum</name>
    <dbReference type="NCBI Taxonomy" id="1206336"/>
    <lineage>
        <taxon>Bacteria</taxon>
        <taxon>Pseudomonadati</taxon>
        <taxon>Pseudomonadota</taxon>
        <taxon>Alphaproteobacteria</taxon>
        <taxon>Rhodobacterales</taxon>
        <taxon>Paracoccaceae</taxon>
        <taxon>Puniceibacterium</taxon>
    </lineage>
</organism>
<feature type="transmembrane region" description="Helical" evidence="1">
    <location>
        <begin position="20"/>
        <end position="38"/>
    </location>
</feature>
<reference evidence="2 3" key="1">
    <citation type="submission" date="2013-09" db="EMBL/GenBank/DDBJ databases">
        <title>Genome sequencing of Phaeobacter antarcticus sp. nov. SM1211.</title>
        <authorList>
            <person name="Zhang X.-Y."/>
            <person name="Liu C."/>
            <person name="Chen X.-L."/>
            <person name="Xie B.-B."/>
            <person name="Qin Q.-L."/>
            <person name="Rong J.-C."/>
            <person name="Zhang Y.-Z."/>
        </authorList>
    </citation>
    <scope>NUCLEOTIDE SEQUENCE [LARGE SCALE GENOMIC DNA]</scope>
    <source>
        <strain evidence="2 3">SM1211</strain>
    </source>
</reference>
<keyword evidence="3" id="KW-1185">Reference proteome</keyword>
<dbReference type="EMBL" id="AWWI01000141">
    <property type="protein sequence ID" value="PIL18067.1"/>
    <property type="molecule type" value="Genomic_DNA"/>
</dbReference>
<evidence type="ECO:0000313" key="3">
    <source>
        <dbReference type="Proteomes" id="UP000231259"/>
    </source>
</evidence>
<dbReference type="RefSeq" id="WP_099912813.1">
    <property type="nucleotide sequence ID" value="NZ_AWWI01000141.1"/>
</dbReference>
<keyword evidence="1" id="KW-0812">Transmembrane</keyword>
<proteinExistence type="predicted"/>
<sequence length="59" mass="6069">MFNFLKTVRNNETGAVTVDWIVLSAALIGLAVASYTAMDGGTNALISTSDGSTAIESDS</sequence>